<feature type="region of interest" description="Disordered" evidence="1">
    <location>
        <begin position="145"/>
        <end position="172"/>
    </location>
</feature>
<gene>
    <name evidence="3" type="ORF">MTR67_053716</name>
</gene>
<evidence type="ECO:0000256" key="1">
    <source>
        <dbReference type="SAM" id="MobiDB-lite"/>
    </source>
</evidence>
<evidence type="ECO:0000313" key="4">
    <source>
        <dbReference type="Proteomes" id="UP001234989"/>
    </source>
</evidence>
<protein>
    <recommendedName>
        <fullName evidence="2">DUF7787 domain-containing protein</fullName>
    </recommendedName>
</protein>
<dbReference type="Proteomes" id="UP001234989">
    <property type="component" value="Chromosome 12"/>
</dbReference>
<dbReference type="InterPro" id="IPR056689">
    <property type="entry name" value="DUF7787"/>
</dbReference>
<keyword evidence="4" id="KW-1185">Reference proteome</keyword>
<evidence type="ECO:0000313" key="3">
    <source>
        <dbReference type="EMBL" id="WMV60331.1"/>
    </source>
</evidence>
<dbReference type="PANTHER" id="PTHR35096">
    <property type="entry name" value="BNAA08G28570D PROTEIN"/>
    <property type="match status" value="1"/>
</dbReference>
<evidence type="ECO:0000259" key="2">
    <source>
        <dbReference type="Pfam" id="PF25042"/>
    </source>
</evidence>
<dbReference type="AlphaFoldDB" id="A0AAF1A272"/>
<feature type="domain" description="DUF7787" evidence="2">
    <location>
        <begin position="55"/>
        <end position="87"/>
    </location>
</feature>
<reference evidence="3" key="1">
    <citation type="submission" date="2023-08" db="EMBL/GenBank/DDBJ databases">
        <title>A de novo genome assembly of Solanum verrucosum Schlechtendal, a Mexican diploid species geographically isolated from the other diploid A-genome species in potato relatives.</title>
        <authorList>
            <person name="Hosaka K."/>
        </authorList>
    </citation>
    <scope>NUCLEOTIDE SEQUENCE</scope>
    <source>
        <tissue evidence="3">Young leaves</tissue>
    </source>
</reference>
<accession>A0AAF1A272</accession>
<organism evidence="3 4">
    <name type="scientific">Solanum verrucosum</name>
    <dbReference type="NCBI Taxonomy" id="315347"/>
    <lineage>
        <taxon>Eukaryota</taxon>
        <taxon>Viridiplantae</taxon>
        <taxon>Streptophyta</taxon>
        <taxon>Embryophyta</taxon>
        <taxon>Tracheophyta</taxon>
        <taxon>Spermatophyta</taxon>
        <taxon>Magnoliopsida</taxon>
        <taxon>eudicotyledons</taxon>
        <taxon>Gunneridae</taxon>
        <taxon>Pentapetalae</taxon>
        <taxon>asterids</taxon>
        <taxon>lamiids</taxon>
        <taxon>Solanales</taxon>
        <taxon>Solanaceae</taxon>
        <taxon>Solanoideae</taxon>
        <taxon>Solaneae</taxon>
        <taxon>Solanum</taxon>
    </lineage>
</organism>
<dbReference type="EMBL" id="CP133623">
    <property type="protein sequence ID" value="WMV60331.1"/>
    <property type="molecule type" value="Genomic_DNA"/>
</dbReference>
<feature type="domain" description="DUF7787" evidence="2">
    <location>
        <begin position="13"/>
        <end position="42"/>
    </location>
</feature>
<proteinExistence type="predicted"/>
<sequence>MQMVESRFRMKKKSQKMTLEKYVDFIDSNKQFDLTIPNLNEVSLLLSESANSICRYLSTIISIHGFKKSKRQKKVLADAVNTIELMDLQRSTLQEEISSEAFVTLDEAIKDLTHLNWQECCVTSLQTICFSNGVNGSDHCQAKTNASASSMPNIPPPTKTPKVRSVKSCYLE</sequence>
<dbReference type="PANTHER" id="PTHR35096:SF8">
    <property type="entry name" value="OS03G0308600 PROTEIN"/>
    <property type="match status" value="1"/>
</dbReference>
<name>A0AAF1A272_SOLVR</name>
<dbReference type="Pfam" id="PF25042">
    <property type="entry name" value="DUF7787"/>
    <property type="match status" value="2"/>
</dbReference>